<feature type="transmembrane region" description="Helical" evidence="1">
    <location>
        <begin position="103"/>
        <end position="127"/>
    </location>
</feature>
<keyword evidence="3" id="KW-1185">Reference proteome</keyword>
<keyword evidence="1" id="KW-0812">Transmembrane</keyword>
<protein>
    <submittedName>
        <fullName evidence="2">Uncharacterized protein</fullName>
    </submittedName>
</protein>
<reference evidence="2 3" key="1">
    <citation type="submission" date="2017-02" db="EMBL/GenBank/DDBJ databases">
        <title>Whole genome sequencing of Metallibacterium scheffleri DSM 24874 (T).</title>
        <authorList>
            <person name="Kumar S."/>
            <person name="Patil P."/>
            <person name="Patil P.B."/>
        </authorList>
    </citation>
    <scope>NUCLEOTIDE SEQUENCE [LARGE SCALE GENOMIC DNA]</scope>
    <source>
        <strain evidence="2 3">DSM 24874</strain>
    </source>
</reference>
<evidence type="ECO:0000313" key="2">
    <source>
        <dbReference type="EMBL" id="THD10538.1"/>
    </source>
</evidence>
<accession>A0A4S3KQ04</accession>
<gene>
    <name evidence="2" type="ORF">B1806_08110</name>
</gene>
<dbReference type="AlphaFoldDB" id="A0A4S3KQ04"/>
<name>A0A4S3KQ04_9GAMM</name>
<dbReference type="Proteomes" id="UP000307749">
    <property type="component" value="Unassembled WGS sequence"/>
</dbReference>
<evidence type="ECO:0000256" key="1">
    <source>
        <dbReference type="SAM" id="Phobius"/>
    </source>
</evidence>
<dbReference type="STRING" id="993689.GCA_002077135_02152"/>
<keyword evidence="1" id="KW-0472">Membrane</keyword>
<organism evidence="2 3">
    <name type="scientific">Metallibacterium scheffleri</name>
    <dbReference type="NCBI Taxonomy" id="993689"/>
    <lineage>
        <taxon>Bacteria</taxon>
        <taxon>Pseudomonadati</taxon>
        <taxon>Pseudomonadota</taxon>
        <taxon>Gammaproteobacteria</taxon>
        <taxon>Lysobacterales</taxon>
        <taxon>Rhodanobacteraceae</taxon>
        <taxon>Metallibacterium</taxon>
    </lineage>
</organism>
<keyword evidence="1" id="KW-1133">Transmembrane helix</keyword>
<feature type="transmembrane region" description="Helical" evidence="1">
    <location>
        <begin position="36"/>
        <end position="55"/>
    </location>
</feature>
<feature type="transmembrane region" description="Helical" evidence="1">
    <location>
        <begin position="61"/>
        <end position="82"/>
    </location>
</feature>
<comment type="caution">
    <text evidence="2">The sequence shown here is derived from an EMBL/GenBank/DDBJ whole genome shotgun (WGS) entry which is preliminary data.</text>
</comment>
<sequence>MNPPSADKPDGKLAASATPPAEWVRILATPLHRQRWWCFVFAALLLAFAVFKLWHGSWLDALAALAGALSAWFLYRAASVLSAAHASMLPADAQAGFAALARYFMLAAITSALGLLLLVVTVFEAFAQVAHGL</sequence>
<dbReference type="EMBL" id="MWQO01000025">
    <property type="protein sequence ID" value="THD10538.1"/>
    <property type="molecule type" value="Genomic_DNA"/>
</dbReference>
<evidence type="ECO:0000313" key="3">
    <source>
        <dbReference type="Proteomes" id="UP000307749"/>
    </source>
</evidence>
<dbReference type="RefSeq" id="WP_081127560.1">
    <property type="nucleotide sequence ID" value="NZ_DAHXOC010000003.1"/>
</dbReference>
<proteinExistence type="predicted"/>